<feature type="transmembrane region" description="Helical" evidence="6">
    <location>
        <begin position="346"/>
        <end position="365"/>
    </location>
</feature>
<evidence type="ECO:0000256" key="6">
    <source>
        <dbReference type="SAM" id="Phobius"/>
    </source>
</evidence>
<dbReference type="EMBL" id="FOTS01000032">
    <property type="protein sequence ID" value="SFM01219.1"/>
    <property type="molecule type" value="Genomic_DNA"/>
</dbReference>
<dbReference type="SUPFAM" id="SSF103473">
    <property type="entry name" value="MFS general substrate transporter"/>
    <property type="match status" value="1"/>
</dbReference>
<dbReference type="InterPro" id="IPR011701">
    <property type="entry name" value="MFS"/>
</dbReference>
<gene>
    <name evidence="8" type="ORF">SAMN04490355_103247</name>
</gene>
<dbReference type="InterPro" id="IPR036259">
    <property type="entry name" value="MFS_trans_sf"/>
</dbReference>
<evidence type="ECO:0000256" key="5">
    <source>
        <dbReference type="ARBA" id="ARBA00023136"/>
    </source>
</evidence>
<protein>
    <submittedName>
        <fullName evidence="8">MFS transporter, DHA2 family, metal-tetracycline-proton antiporter</fullName>
    </submittedName>
</protein>
<feature type="transmembrane region" description="Helical" evidence="6">
    <location>
        <begin position="427"/>
        <end position="448"/>
    </location>
</feature>
<evidence type="ECO:0000256" key="1">
    <source>
        <dbReference type="ARBA" id="ARBA00004651"/>
    </source>
</evidence>
<feature type="transmembrane region" description="Helical" evidence="6">
    <location>
        <begin position="167"/>
        <end position="184"/>
    </location>
</feature>
<dbReference type="AlphaFoldDB" id="A0A1I4MDF8"/>
<sequence length="462" mass="49963">MDVAIQLTQDKKEKLIVVLSFTLIFSSMNATMFNVALPAISTEFSLHASQASWIITSYMIVYAIGAVIYGRLADQFKLKDLLTIGLVFFAVGSIIGFFSANYWSIVIGRALQAMGAAVLPASSMIIPTRYFNAETRGRALGMTSAGLAFGVAIGPIVAGFLTTWLHWKYLFAISLFTIAAIPFYRKYLDDVAGTSSKIDFLGAFLLALTIAVLLFAISTASLIYLLAGITCLALFVIRIKSVKNPFIQPALFRNSDYSMALFIYALGAGIGFALPYLTPLVLIELNHLTAFQTGLYMFPGALSAALLAKTGGKIADSRGNSGLTFLAISCFFICFCSLALMAGAPAYFITCFLIFGYVGQTFFQLAMANTISQTLPRNQTGVGMGLFMLVNFVASSTATAIMGTAISKNNATVYFKSLFFQFESVKYSNIYSVLAIMAVVIALIYSIALRKKLKEAKSCIST</sequence>
<feature type="transmembrane region" description="Helical" evidence="6">
    <location>
        <begin position="139"/>
        <end position="161"/>
    </location>
</feature>
<feature type="transmembrane region" description="Helical" evidence="6">
    <location>
        <begin position="51"/>
        <end position="69"/>
    </location>
</feature>
<dbReference type="STRING" id="1123291.SAMN04490355_103247"/>
<keyword evidence="5 6" id="KW-0472">Membrane</keyword>
<dbReference type="Gene3D" id="1.20.1250.20">
    <property type="entry name" value="MFS general substrate transporter like domains"/>
    <property type="match status" value="1"/>
</dbReference>
<feature type="domain" description="Major facilitator superfamily (MFS) profile" evidence="7">
    <location>
        <begin position="15"/>
        <end position="453"/>
    </location>
</feature>
<feature type="transmembrane region" description="Helical" evidence="6">
    <location>
        <begin position="81"/>
        <end position="100"/>
    </location>
</feature>
<keyword evidence="9" id="KW-1185">Reference proteome</keyword>
<dbReference type="GO" id="GO:0022857">
    <property type="term" value="F:transmembrane transporter activity"/>
    <property type="evidence" value="ECO:0007669"/>
    <property type="project" value="InterPro"/>
</dbReference>
<dbReference type="InterPro" id="IPR020846">
    <property type="entry name" value="MFS_dom"/>
</dbReference>
<comment type="subcellular location">
    <subcellularLocation>
        <location evidence="1">Cell membrane</location>
        <topology evidence="1">Multi-pass membrane protein</topology>
    </subcellularLocation>
</comment>
<dbReference type="PANTHER" id="PTHR42718">
    <property type="entry name" value="MAJOR FACILITATOR SUPERFAMILY MULTIDRUG TRANSPORTER MFSC"/>
    <property type="match status" value="1"/>
</dbReference>
<dbReference type="CDD" id="cd17321">
    <property type="entry name" value="MFS_MMR_MDR_like"/>
    <property type="match status" value="1"/>
</dbReference>
<dbReference type="OrthoDB" id="2403626at2"/>
<dbReference type="Proteomes" id="UP000199520">
    <property type="component" value="Unassembled WGS sequence"/>
</dbReference>
<reference evidence="9" key="1">
    <citation type="submission" date="2016-10" db="EMBL/GenBank/DDBJ databases">
        <authorList>
            <person name="Varghese N."/>
            <person name="Submissions S."/>
        </authorList>
    </citation>
    <scope>NUCLEOTIDE SEQUENCE [LARGE SCALE GENOMIC DNA]</scope>
    <source>
        <strain evidence="9">DSM 13327</strain>
    </source>
</reference>
<dbReference type="PRINTS" id="PR01036">
    <property type="entry name" value="TCRTETB"/>
</dbReference>
<dbReference type="GO" id="GO:0005886">
    <property type="term" value="C:plasma membrane"/>
    <property type="evidence" value="ECO:0007669"/>
    <property type="project" value="UniProtKB-SubCell"/>
</dbReference>
<name>A0A1I4MDF8_9FIRM</name>
<keyword evidence="4 6" id="KW-1133">Transmembrane helix</keyword>
<keyword evidence="3 6" id="KW-0812">Transmembrane</keyword>
<feature type="transmembrane region" description="Helical" evidence="6">
    <location>
        <begin position="289"/>
        <end position="308"/>
    </location>
</feature>
<dbReference type="PANTHER" id="PTHR42718:SF9">
    <property type="entry name" value="MAJOR FACILITATOR SUPERFAMILY MULTIDRUG TRANSPORTER MFSC"/>
    <property type="match status" value="1"/>
</dbReference>
<evidence type="ECO:0000256" key="4">
    <source>
        <dbReference type="ARBA" id="ARBA00022989"/>
    </source>
</evidence>
<dbReference type="PROSITE" id="PS50850">
    <property type="entry name" value="MFS"/>
    <property type="match status" value="1"/>
</dbReference>
<evidence type="ECO:0000313" key="8">
    <source>
        <dbReference type="EMBL" id="SFM01219.1"/>
    </source>
</evidence>
<evidence type="ECO:0000259" key="7">
    <source>
        <dbReference type="PROSITE" id="PS50850"/>
    </source>
</evidence>
<feature type="transmembrane region" description="Helical" evidence="6">
    <location>
        <begin position="259"/>
        <end position="277"/>
    </location>
</feature>
<feature type="transmembrane region" description="Helical" evidence="6">
    <location>
        <begin position="222"/>
        <end position="239"/>
    </location>
</feature>
<evidence type="ECO:0000313" key="9">
    <source>
        <dbReference type="Proteomes" id="UP000199520"/>
    </source>
</evidence>
<dbReference type="RefSeq" id="WP_090939655.1">
    <property type="nucleotide sequence ID" value="NZ_FOTS01000032.1"/>
</dbReference>
<evidence type="ECO:0000256" key="2">
    <source>
        <dbReference type="ARBA" id="ARBA00022448"/>
    </source>
</evidence>
<organism evidence="8 9">
    <name type="scientific">Pelosinus propionicus DSM 13327</name>
    <dbReference type="NCBI Taxonomy" id="1123291"/>
    <lineage>
        <taxon>Bacteria</taxon>
        <taxon>Bacillati</taxon>
        <taxon>Bacillota</taxon>
        <taxon>Negativicutes</taxon>
        <taxon>Selenomonadales</taxon>
        <taxon>Sporomusaceae</taxon>
        <taxon>Pelosinus</taxon>
    </lineage>
</organism>
<keyword evidence="2" id="KW-0813">Transport</keyword>
<proteinExistence type="predicted"/>
<dbReference type="Gene3D" id="1.20.1720.10">
    <property type="entry name" value="Multidrug resistance protein D"/>
    <property type="match status" value="1"/>
</dbReference>
<feature type="transmembrane region" description="Helical" evidence="6">
    <location>
        <begin position="196"/>
        <end position="216"/>
    </location>
</feature>
<accession>A0A1I4MDF8</accession>
<feature type="transmembrane region" description="Helical" evidence="6">
    <location>
        <begin position="320"/>
        <end position="340"/>
    </location>
</feature>
<feature type="transmembrane region" description="Helical" evidence="6">
    <location>
        <begin position="106"/>
        <end position="127"/>
    </location>
</feature>
<feature type="transmembrane region" description="Helical" evidence="6">
    <location>
        <begin position="15"/>
        <end position="39"/>
    </location>
</feature>
<dbReference type="Pfam" id="PF07690">
    <property type="entry name" value="MFS_1"/>
    <property type="match status" value="1"/>
</dbReference>
<feature type="transmembrane region" description="Helical" evidence="6">
    <location>
        <begin position="386"/>
        <end position="407"/>
    </location>
</feature>
<evidence type="ECO:0000256" key="3">
    <source>
        <dbReference type="ARBA" id="ARBA00022692"/>
    </source>
</evidence>